<gene>
    <name evidence="2" type="ORF">BK658_07020</name>
</gene>
<dbReference type="RefSeq" id="WP_259740064.1">
    <property type="nucleotide sequence ID" value="NZ_MOBI01000007.1"/>
</dbReference>
<organism evidence="2 3">
    <name type="scientific">Pseudomonas brassicacearum</name>
    <dbReference type="NCBI Taxonomy" id="930166"/>
    <lineage>
        <taxon>Bacteria</taxon>
        <taxon>Pseudomonadati</taxon>
        <taxon>Pseudomonadota</taxon>
        <taxon>Gammaproteobacteria</taxon>
        <taxon>Pseudomonadales</taxon>
        <taxon>Pseudomonadaceae</taxon>
        <taxon>Pseudomonas</taxon>
    </lineage>
</organism>
<dbReference type="AlphaFoldDB" id="A0A423GXP4"/>
<evidence type="ECO:0000313" key="3">
    <source>
        <dbReference type="Proteomes" id="UP000284684"/>
    </source>
</evidence>
<accession>A0A423GXP4</accession>
<evidence type="ECO:0000256" key="1">
    <source>
        <dbReference type="SAM" id="SignalP"/>
    </source>
</evidence>
<protein>
    <submittedName>
        <fullName evidence="2">Uncharacterized protein</fullName>
    </submittedName>
</protein>
<dbReference type="Proteomes" id="UP000284684">
    <property type="component" value="Unassembled WGS sequence"/>
</dbReference>
<feature type="signal peptide" evidence="1">
    <location>
        <begin position="1"/>
        <end position="17"/>
    </location>
</feature>
<feature type="chain" id="PRO_5019179893" evidence="1">
    <location>
        <begin position="18"/>
        <end position="169"/>
    </location>
</feature>
<name>A0A423GXP4_9PSED</name>
<comment type="caution">
    <text evidence="2">The sequence shown here is derived from an EMBL/GenBank/DDBJ whole genome shotgun (WGS) entry which is preliminary data.</text>
</comment>
<keyword evidence="1" id="KW-0732">Signal</keyword>
<sequence>MKYLPLLLILFPITTWSAESKVCSAETDQKSFITNWREGNNQVQVLSTISGTEFVIDHGRIVFDGHLNGGENNDFIFEATTGAGSSGDRVYSILLQCHGYLKLIGSDYFAKVEVMDESEGNDSGFKDIKIYSYKRDAQGGISYKGKEALMTPHIWRFNPETKKYEGKSE</sequence>
<reference evidence="2 3" key="1">
    <citation type="submission" date="2016-10" db="EMBL/GenBank/DDBJ databases">
        <title>Comparative genome analysis of multiple Pseudomonas spp. focuses on biocontrol and plant growth promoting traits.</title>
        <authorList>
            <person name="Tao X.-Y."/>
            <person name="Taylor C.G."/>
        </authorList>
    </citation>
    <scope>NUCLEOTIDE SEQUENCE [LARGE SCALE GENOMIC DNA]</scope>
    <source>
        <strain evidence="2 3">37D10</strain>
    </source>
</reference>
<evidence type="ECO:0000313" key="2">
    <source>
        <dbReference type="EMBL" id="RON02637.1"/>
    </source>
</evidence>
<proteinExistence type="predicted"/>
<dbReference type="EMBL" id="MOBI01000007">
    <property type="protein sequence ID" value="RON02637.1"/>
    <property type="molecule type" value="Genomic_DNA"/>
</dbReference>